<evidence type="ECO:0000313" key="2">
    <source>
        <dbReference type="EMBL" id="RZF39239.1"/>
    </source>
</evidence>
<feature type="compositionally biased region" description="Basic and acidic residues" evidence="1">
    <location>
        <begin position="16"/>
        <end position="26"/>
    </location>
</feature>
<dbReference type="AlphaFoldDB" id="A0A482X0C2"/>
<feature type="compositionally biased region" description="Basic and acidic residues" evidence="1">
    <location>
        <begin position="183"/>
        <end position="192"/>
    </location>
</feature>
<dbReference type="EMBL" id="QKKF02020306">
    <property type="protein sequence ID" value="RZF39239.1"/>
    <property type="molecule type" value="Genomic_DNA"/>
</dbReference>
<dbReference type="InParanoid" id="A0A482X0C2"/>
<feature type="compositionally biased region" description="Basic and acidic residues" evidence="1">
    <location>
        <begin position="145"/>
        <end position="159"/>
    </location>
</feature>
<comment type="caution">
    <text evidence="2">The sequence shown here is derived from an EMBL/GenBank/DDBJ whole genome shotgun (WGS) entry which is preliminary data.</text>
</comment>
<feature type="compositionally biased region" description="Acidic residues" evidence="1">
    <location>
        <begin position="134"/>
        <end position="143"/>
    </location>
</feature>
<feature type="region of interest" description="Disordered" evidence="1">
    <location>
        <begin position="130"/>
        <end position="159"/>
    </location>
</feature>
<name>A0A482X0C2_LAOST</name>
<accession>A0A482X0C2</accession>
<evidence type="ECO:0000256" key="1">
    <source>
        <dbReference type="SAM" id="MobiDB-lite"/>
    </source>
</evidence>
<feature type="region of interest" description="Disordered" evidence="1">
    <location>
        <begin position="181"/>
        <end position="215"/>
    </location>
</feature>
<gene>
    <name evidence="2" type="ORF">LSTR_LSTR010333</name>
</gene>
<evidence type="ECO:0000313" key="3">
    <source>
        <dbReference type="Proteomes" id="UP000291343"/>
    </source>
</evidence>
<reference evidence="2 3" key="1">
    <citation type="journal article" date="2017" name="Gigascience">
        <title>Genome sequence of the small brown planthopper, Laodelphax striatellus.</title>
        <authorList>
            <person name="Zhu J."/>
            <person name="Jiang F."/>
            <person name="Wang X."/>
            <person name="Yang P."/>
            <person name="Bao Y."/>
            <person name="Zhao W."/>
            <person name="Wang W."/>
            <person name="Lu H."/>
            <person name="Wang Q."/>
            <person name="Cui N."/>
            <person name="Li J."/>
            <person name="Chen X."/>
            <person name="Luo L."/>
            <person name="Yu J."/>
            <person name="Kang L."/>
            <person name="Cui F."/>
        </authorList>
    </citation>
    <scope>NUCLEOTIDE SEQUENCE [LARGE SCALE GENOMIC DNA]</scope>
    <source>
        <strain evidence="2">Lst14</strain>
    </source>
</reference>
<feature type="region of interest" description="Disordered" evidence="1">
    <location>
        <begin position="1"/>
        <end position="117"/>
    </location>
</feature>
<protein>
    <submittedName>
        <fullName evidence="2">Uncharacterized protein</fullName>
    </submittedName>
</protein>
<sequence>MALEIEPASTAFQNGDKVRIEEKEDSGLPTNHKIGKLNGVESTVNGHENGHSDALVTDSPRDKRSKNRSAKSTPTKSKKKTAKVVDSNAATDDENKSENSSSIFSKDTEDDIAVTDDYDASAEYVDISLALTPDSDDDEEIDVGQEQKQEEVKVQEEMQPFHEATILTSLRDRIRFSLSPRSQETKLEEKETPVLPENSYKGISGRRPLRSPTTSVFKQTEALADDASLKRKADQDSYSFQAKKLRKDPAGWSFSPLKWFTKRDAAADYCPTSHRKLHDEIEVMVVEEVVEQQVVEQVEQQVVEQQAAGEPKAVAESADKHQPEKIVTDEMTKVEAIDESVASPKSGKTWSCSVM</sequence>
<dbReference type="OrthoDB" id="10549234at2759"/>
<keyword evidence="3" id="KW-1185">Reference proteome</keyword>
<feature type="region of interest" description="Disordered" evidence="1">
    <location>
        <begin position="306"/>
        <end position="326"/>
    </location>
</feature>
<feature type="compositionally biased region" description="Acidic residues" evidence="1">
    <location>
        <begin position="108"/>
        <end position="117"/>
    </location>
</feature>
<organism evidence="2 3">
    <name type="scientific">Laodelphax striatellus</name>
    <name type="common">Small brown planthopper</name>
    <name type="synonym">Delphax striatella</name>
    <dbReference type="NCBI Taxonomy" id="195883"/>
    <lineage>
        <taxon>Eukaryota</taxon>
        <taxon>Metazoa</taxon>
        <taxon>Ecdysozoa</taxon>
        <taxon>Arthropoda</taxon>
        <taxon>Hexapoda</taxon>
        <taxon>Insecta</taxon>
        <taxon>Pterygota</taxon>
        <taxon>Neoptera</taxon>
        <taxon>Paraneoptera</taxon>
        <taxon>Hemiptera</taxon>
        <taxon>Auchenorrhyncha</taxon>
        <taxon>Fulgoroidea</taxon>
        <taxon>Delphacidae</taxon>
        <taxon>Criomorphinae</taxon>
        <taxon>Laodelphax</taxon>
    </lineage>
</organism>
<dbReference type="Proteomes" id="UP000291343">
    <property type="component" value="Unassembled WGS sequence"/>
</dbReference>
<proteinExistence type="predicted"/>
<feature type="compositionally biased region" description="Basic and acidic residues" evidence="1">
    <location>
        <begin position="317"/>
        <end position="326"/>
    </location>
</feature>